<dbReference type="Gene3D" id="3.30.710.10">
    <property type="entry name" value="Potassium Channel Kv1.1, Chain A"/>
    <property type="match status" value="1"/>
</dbReference>
<dbReference type="PANTHER" id="PTHR47843">
    <property type="entry name" value="BTB DOMAIN-CONTAINING PROTEIN-RELATED"/>
    <property type="match status" value="1"/>
</dbReference>
<dbReference type="Proteomes" id="UP000799441">
    <property type="component" value="Unassembled WGS sequence"/>
</dbReference>
<dbReference type="OrthoDB" id="6359816at2759"/>
<gene>
    <name evidence="2" type="ORF">K431DRAFT_204401</name>
</gene>
<comment type="caution">
    <text evidence="2">The sequence shown here is derived from an EMBL/GenBank/DDBJ whole genome shotgun (WGS) entry which is preliminary data.</text>
</comment>
<name>A0A9P4PXH7_9PEZI</name>
<dbReference type="CDD" id="cd18186">
    <property type="entry name" value="BTB_POZ_ZBTB_KLHL-like"/>
    <property type="match status" value="1"/>
</dbReference>
<feature type="non-terminal residue" evidence="2">
    <location>
        <position position="93"/>
    </location>
</feature>
<dbReference type="PANTHER" id="PTHR47843:SF5">
    <property type="entry name" value="BTB_POZ DOMAIN PROTEIN"/>
    <property type="match status" value="1"/>
</dbReference>
<dbReference type="Pfam" id="PF00651">
    <property type="entry name" value="BTB"/>
    <property type="match status" value="1"/>
</dbReference>
<dbReference type="PROSITE" id="PS50097">
    <property type="entry name" value="BTB"/>
    <property type="match status" value="1"/>
</dbReference>
<evidence type="ECO:0000313" key="3">
    <source>
        <dbReference type="Proteomes" id="UP000799441"/>
    </source>
</evidence>
<proteinExistence type="predicted"/>
<keyword evidence="3" id="KW-1185">Reference proteome</keyword>
<organism evidence="2 3">
    <name type="scientific">Polychaeton citri CBS 116435</name>
    <dbReference type="NCBI Taxonomy" id="1314669"/>
    <lineage>
        <taxon>Eukaryota</taxon>
        <taxon>Fungi</taxon>
        <taxon>Dikarya</taxon>
        <taxon>Ascomycota</taxon>
        <taxon>Pezizomycotina</taxon>
        <taxon>Dothideomycetes</taxon>
        <taxon>Dothideomycetidae</taxon>
        <taxon>Capnodiales</taxon>
        <taxon>Capnodiaceae</taxon>
        <taxon>Polychaeton</taxon>
    </lineage>
</organism>
<dbReference type="InterPro" id="IPR000210">
    <property type="entry name" value="BTB/POZ_dom"/>
</dbReference>
<protein>
    <recommendedName>
        <fullName evidence="1">BTB domain-containing protein</fullName>
    </recommendedName>
</protein>
<feature type="domain" description="BTB" evidence="1">
    <location>
        <begin position="1"/>
        <end position="68"/>
    </location>
</feature>
<feature type="non-terminal residue" evidence="2">
    <location>
        <position position="1"/>
    </location>
</feature>
<reference evidence="2" key="1">
    <citation type="journal article" date="2020" name="Stud. Mycol.">
        <title>101 Dothideomycetes genomes: a test case for predicting lifestyles and emergence of pathogens.</title>
        <authorList>
            <person name="Haridas S."/>
            <person name="Albert R."/>
            <person name="Binder M."/>
            <person name="Bloem J."/>
            <person name="Labutti K."/>
            <person name="Salamov A."/>
            <person name="Andreopoulos B."/>
            <person name="Baker S."/>
            <person name="Barry K."/>
            <person name="Bills G."/>
            <person name="Bluhm B."/>
            <person name="Cannon C."/>
            <person name="Castanera R."/>
            <person name="Culley D."/>
            <person name="Daum C."/>
            <person name="Ezra D."/>
            <person name="Gonzalez J."/>
            <person name="Henrissat B."/>
            <person name="Kuo A."/>
            <person name="Liang C."/>
            <person name="Lipzen A."/>
            <person name="Lutzoni F."/>
            <person name="Magnuson J."/>
            <person name="Mondo S."/>
            <person name="Nolan M."/>
            <person name="Ohm R."/>
            <person name="Pangilinan J."/>
            <person name="Park H.-J."/>
            <person name="Ramirez L."/>
            <person name="Alfaro M."/>
            <person name="Sun H."/>
            <person name="Tritt A."/>
            <person name="Yoshinaga Y."/>
            <person name="Zwiers L.-H."/>
            <person name="Turgeon B."/>
            <person name="Goodwin S."/>
            <person name="Spatafora J."/>
            <person name="Crous P."/>
            <person name="Grigoriev I."/>
        </authorList>
    </citation>
    <scope>NUCLEOTIDE SEQUENCE</scope>
    <source>
        <strain evidence="2">CBS 116435</strain>
    </source>
</reference>
<sequence length="93" mass="10635">SDCTITCGDHSWPAHKSIICAQSKHFMGAFSSPYVEANATKYKVDNEASEVFEAMLRHFYSRSYDVPDSYRRSPVTYHTKVHNLALRYDVQGL</sequence>
<dbReference type="InterPro" id="IPR011333">
    <property type="entry name" value="SKP1/BTB/POZ_sf"/>
</dbReference>
<dbReference type="EMBL" id="MU003863">
    <property type="protein sequence ID" value="KAF2716747.1"/>
    <property type="molecule type" value="Genomic_DNA"/>
</dbReference>
<evidence type="ECO:0000313" key="2">
    <source>
        <dbReference type="EMBL" id="KAF2716747.1"/>
    </source>
</evidence>
<evidence type="ECO:0000259" key="1">
    <source>
        <dbReference type="PROSITE" id="PS50097"/>
    </source>
</evidence>
<dbReference type="AlphaFoldDB" id="A0A9P4PXH7"/>
<dbReference type="SUPFAM" id="SSF54695">
    <property type="entry name" value="POZ domain"/>
    <property type="match status" value="1"/>
</dbReference>
<accession>A0A9P4PXH7</accession>